<keyword evidence="6 11" id="KW-0630">Potassium</keyword>
<reference evidence="15 16" key="1">
    <citation type="journal article" date="2013" name="PLoS Genet.">
        <title>Distinctive expansion of potential virulence genes in the genome of the oomycete fish pathogen Saprolegnia parasitica.</title>
        <authorList>
            <person name="Jiang R.H."/>
            <person name="de Bruijn I."/>
            <person name="Haas B.J."/>
            <person name="Belmonte R."/>
            <person name="Lobach L."/>
            <person name="Christie J."/>
            <person name="van den Ackerveken G."/>
            <person name="Bottin A."/>
            <person name="Bulone V."/>
            <person name="Diaz-Moreno S.M."/>
            <person name="Dumas B."/>
            <person name="Fan L."/>
            <person name="Gaulin E."/>
            <person name="Govers F."/>
            <person name="Grenville-Briggs L.J."/>
            <person name="Horner N.R."/>
            <person name="Levin J.Z."/>
            <person name="Mammella M."/>
            <person name="Meijer H.J."/>
            <person name="Morris P."/>
            <person name="Nusbaum C."/>
            <person name="Oome S."/>
            <person name="Phillips A.J."/>
            <person name="van Rooyen D."/>
            <person name="Rzeszutek E."/>
            <person name="Saraiva M."/>
            <person name="Secombes C.J."/>
            <person name="Seidl M.F."/>
            <person name="Snel B."/>
            <person name="Stassen J.H."/>
            <person name="Sykes S."/>
            <person name="Tripathy S."/>
            <person name="van den Berg H."/>
            <person name="Vega-Arreguin J.C."/>
            <person name="Wawra S."/>
            <person name="Young S.K."/>
            <person name="Zeng Q."/>
            <person name="Dieguez-Uribeondo J."/>
            <person name="Russ C."/>
            <person name="Tyler B.M."/>
            <person name="van West P."/>
        </authorList>
    </citation>
    <scope>NUCLEOTIDE SEQUENCE [LARGE SCALE GENOMIC DNA]</scope>
    <source>
        <strain evidence="15 16">CBS 223.65</strain>
    </source>
</reference>
<evidence type="ECO:0000259" key="13">
    <source>
        <dbReference type="Pfam" id="PF01007"/>
    </source>
</evidence>
<evidence type="ECO:0000256" key="4">
    <source>
        <dbReference type="ARBA" id="ARBA00022692"/>
    </source>
</evidence>
<dbReference type="InterPro" id="IPR013518">
    <property type="entry name" value="K_chnl_inward-rec_Kir_cyto"/>
</dbReference>
<dbReference type="SUPFAM" id="SSF81296">
    <property type="entry name" value="E set domains"/>
    <property type="match status" value="1"/>
</dbReference>
<dbReference type="OrthoDB" id="273257at2759"/>
<keyword evidence="16" id="KW-1185">Reference proteome</keyword>
<dbReference type="Pfam" id="PF01007">
    <property type="entry name" value="IRK"/>
    <property type="match status" value="1"/>
</dbReference>
<dbReference type="PANTHER" id="PTHR11767:SF103">
    <property type="entry name" value="POTASSIUM CHANNEL INWARDLY RECTIFYING TRANSMEMBRANE DOMAIN-CONTAINING PROTEIN"/>
    <property type="match status" value="1"/>
</dbReference>
<dbReference type="STRING" id="695850.A0A067CV86"/>
<keyword evidence="4 11" id="KW-0812">Transmembrane</keyword>
<evidence type="ECO:0000256" key="1">
    <source>
        <dbReference type="ARBA" id="ARBA00004141"/>
    </source>
</evidence>
<dbReference type="RefSeq" id="XP_012194295.1">
    <property type="nucleotide sequence ID" value="XM_012338905.1"/>
</dbReference>
<dbReference type="AlphaFoldDB" id="A0A067CV86"/>
<feature type="transmembrane region" description="Helical" evidence="12">
    <location>
        <begin position="79"/>
        <end position="98"/>
    </location>
</feature>
<dbReference type="Proteomes" id="UP000030745">
    <property type="component" value="Unassembled WGS sequence"/>
</dbReference>
<gene>
    <name evidence="15" type="ORF">SPRG_00682</name>
</gene>
<keyword evidence="3 11" id="KW-0633">Potassium transport</keyword>
<feature type="domain" description="Inward rectifier potassium channel C-terminal" evidence="14">
    <location>
        <begin position="320"/>
        <end position="387"/>
    </location>
</feature>
<dbReference type="GO" id="GO:0034702">
    <property type="term" value="C:monoatomic ion channel complex"/>
    <property type="evidence" value="ECO:0007669"/>
    <property type="project" value="UniProtKB-KW"/>
</dbReference>
<keyword evidence="2 11" id="KW-0813">Transport</keyword>
<evidence type="ECO:0000256" key="10">
    <source>
        <dbReference type="ARBA" id="ARBA00023303"/>
    </source>
</evidence>
<dbReference type="GeneID" id="24123316"/>
<dbReference type="Gene3D" id="1.10.287.70">
    <property type="match status" value="1"/>
</dbReference>
<sequence>MGKSMGAAQPLLPMHTPARRPTTRFLDRGGNHAIPESQYGLLGQMSFGKYNIQRVGGSWRKIYWDDLYHTVINTRTARLVTAVFVVYACVIFFFAIAYQTVSLKDPECHVGISSLTEAYIFSVETIMTIGYGAPSDDIFYGGCGSMAFLLTMESFAGIFLDSILIGMFFVRFSRADTRSLSIVFSKDAVIRKIRGGYYLMFQVCERRKHQLVEAHVRCYGIRHEIAPDGTEEALFQTHHMRLQQPDDDIGAYLLMALPQLVVHRIDQWSPLFPRECLPTDYYASTCPGFPDPCQRAIDHENGNRDYERGAAEPVAPTEEQIRRHLATSELEVLVILEGEDSTTSNTMQARYSYTLHDLQWHCVFDTCVSRNVSSGGVTIDFDKFHHVRPEGL</sequence>
<dbReference type="OMA" id="ISMRDDK"/>
<evidence type="ECO:0000256" key="12">
    <source>
        <dbReference type="SAM" id="Phobius"/>
    </source>
</evidence>
<dbReference type="GO" id="GO:0034765">
    <property type="term" value="P:regulation of monoatomic ion transmembrane transport"/>
    <property type="evidence" value="ECO:0007669"/>
    <property type="project" value="TreeGrafter"/>
</dbReference>
<dbReference type="GO" id="GO:0005242">
    <property type="term" value="F:inward rectifier potassium channel activity"/>
    <property type="evidence" value="ECO:0007669"/>
    <property type="project" value="InterPro"/>
</dbReference>
<evidence type="ECO:0000256" key="8">
    <source>
        <dbReference type="ARBA" id="ARBA00023065"/>
    </source>
</evidence>
<keyword evidence="8 11" id="KW-0406">Ion transport</keyword>
<evidence type="ECO:0000256" key="2">
    <source>
        <dbReference type="ARBA" id="ARBA00022448"/>
    </source>
</evidence>
<evidence type="ECO:0000256" key="7">
    <source>
        <dbReference type="ARBA" id="ARBA00022989"/>
    </source>
</evidence>
<dbReference type="KEGG" id="spar:SPRG_00682"/>
<organism evidence="15 16">
    <name type="scientific">Saprolegnia parasitica (strain CBS 223.65)</name>
    <dbReference type="NCBI Taxonomy" id="695850"/>
    <lineage>
        <taxon>Eukaryota</taxon>
        <taxon>Sar</taxon>
        <taxon>Stramenopiles</taxon>
        <taxon>Oomycota</taxon>
        <taxon>Saprolegniomycetes</taxon>
        <taxon>Saprolegniales</taxon>
        <taxon>Saprolegniaceae</taxon>
        <taxon>Saprolegnia</taxon>
    </lineage>
</organism>
<dbReference type="InterPro" id="IPR016449">
    <property type="entry name" value="K_chnl_inward-rec_Kir"/>
</dbReference>
<feature type="transmembrane region" description="Helical" evidence="12">
    <location>
        <begin position="146"/>
        <end position="170"/>
    </location>
</feature>
<name>A0A067CV86_SAPPC</name>
<dbReference type="SUPFAM" id="SSF81324">
    <property type="entry name" value="Voltage-gated potassium channels"/>
    <property type="match status" value="1"/>
</dbReference>
<comment type="similarity">
    <text evidence="11">Belongs to the inward rectifier-type potassium channel (TC 1.A.2.1) family.</text>
</comment>
<dbReference type="GO" id="GO:0005886">
    <property type="term" value="C:plasma membrane"/>
    <property type="evidence" value="ECO:0007669"/>
    <property type="project" value="TreeGrafter"/>
</dbReference>
<accession>A0A067CV86</accession>
<dbReference type="Gene3D" id="2.60.40.1400">
    <property type="entry name" value="G protein-activated inward rectifier potassium channel 1"/>
    <property type="match status" value="1"/>
</dbReference>
<evidence type="ECO:0000256" key="6">
    <source>
        <dbReference type="ARBA" id="ARBA00022958"/>
    </source>
</evidence>
<keyword evidence="5 11" id="KW-0851">Voltage-gated channel</keyword>
<feature type="domain" description="Inward rectifier potassium channel C-terminal" evidence="14">
    <location>
        <begin position="182"/>
        <end position="272"/>
    </location>
</feature>
<evidence type="ECO:0000256" key="11">
    <source>
        <dbReference type="RuleBase" id="RU003822"/>
    </source>
</evidence>
<evidence type="ECO:0000313" key="16">
    <source>
        <dbReference type="Proteomes" id="UP000030745"/>
    </source>
</evidence>
<feature type="domain" description="Potassium channel inwardly rectifying transmembrane" evidence="13">
    <location>
        <begin position="60"/>
        <end position="174"/>
    </location>
</feature>
<evidence type="ECO:0000259" key="14">
    <source>
        <dbReference type="Pfam" id="PF17655"/>
    </source>
</evidence>
<dbReference type="GO" id="GO:1990573">
    <property type="term" value="P:potassium ion import across plasma membrane"/>
    <property type="evidence" value="ECO:0007669"/>
    <property type="project" value="TreeGrafter"/>
</dbReference>
<comment type="subcellular location">
    <subcellularLocation>
        <location evidence="1 11">Membrane</location>
        <topology evidence="1 11">Multi-pass membrane protein</topology>
    </subcellularLocation>
</comment>
<protein>
    <submittedName>
        <fullName evidence="15">Uncharacterized protein</fullName>
    </submittedName>
</protein>
<evidence type="ECO:0000256" key="3">
    <source>
        <dbReference type="ARBA" id="ARBA00022538"/>
    </source>
</evidence>
<dbReference type="InterPro" id="IPR040445">
    <property type="entry name" value="Kir_TM"/>
</dbReference>
<keyword evidence="9 12" id="KW-0472">Membrane</keyword>
<evidence type="ECO:0000313" key="15">
    <source>
        <dbReference type="EMBL" id="KDO34619.1"/>
    </source>
</evidence>
<evidence type="ECO:0000256" key="9">
    <source>
        <dbReference type="ARBA" id="ARBA00023136"/>
    </source>
</evidence>
<dbReference type="InterPro" id="IPR014756">
    <property type="entry name" value="Ig_E-set"/>
</dbReference>
<evidence type="ECO:0000256" key="5">
    <source>
        <dbReference type="ARBA" id="ARBA00022882"/>
    </source>
</evidence>
<dbReference type="InterPro" id="IPR041647">
    <property type="entry name" value="IRK_C"/>
</dbReference>
<keyword evidence="10 11" id="KW-0407">Ion channel</keyword>
<dbReference type="VEuPathDB" id="FungiDB:SPRG_00682"/>
<dbReference type="EMBL" id="KK583190">
    <property type="protein sequence ID" value="KDO34619.1"/>
    <property type="molecule type" value="Genomic_DNA"/>
</dbReference>
<dbReference type="PANTHER" id="PTHR11767">
    <property type="entry name" value="INWARD RECTIFIER POTASSIUM CHANNEL"/>
    <property type="match status" value="1"/>
</dbReference>
<proteinExistence type="inferred from homology"/>
<dbReference type="Pfam" id="PF17655">
    <property type="entry name" value="IRK_C"/>
    <property type="match status" value="2"/>
</dbReference>
<keyword evidence="7 12" id="KW-1133">Transmembrane helix</keyword>